<organism evidence="4 5">
    <name type="scientific">Thermovibrio ammonificans (strain DSM 15698 / JCM 12110 / HB-1)</name>
    <dbReference type="NCBI Taxonomy" id="648996"/>
    <lineage>
        <taxon>Bacteria</taxon>
        <taxon>Pseudomonadati</taxon>
        <taxon>Aquificota</taxon>
        <taxon>Aquificia</taxon>
        <taxon>Desulfurobacteriales</taxon>
        <taxon>Desulfurobacteriaceae</taxon>
        <taxon>Thermovibrio</taxon>
    </lineage>
</organism>
<feature type="domain" description="HTH tetR-type" evidence="3">
    <location>
        <begin position="2"/>
        <end position="62"/>
    </location>
</feature>
<dbReference type="PANTHER" id="PTHR30055:SF211">
    <property type="entry name" value="TRANSCRIPTIONAL REGULATOR, TETR FAMILY"/>
    <property type="match status" value="1"/>
</dbReference>
<dbReference type="Proteomes" id="UP000006362">
    <property type="component" value="Chromosome"/>
</dbReference>
<proteinExistence type="predicted"/>
<dbReference type="SUPFAM" id="SSF46689">
    <property type="entry name" value="Homeodomain-like"/>
    <property type="match status" value="1"/>
</dbReference>
<name>E8T665_THEA1</name>
<evidence type="ECO:0000313" key="5">
    <source>
        <dbReference type="Proteomes" id="UP000006362"/>
    </source>
</evidence>
<dbReference type="InterPro" id="IPR009057">
    <property type="entry name" value="Homeodomain-like_sf"/>
</dbReference>
<reference evidence="4" key="1">
    <citation type="submission" date="2011-01" db="EMBL/GenBank/DDBJ databases">
        <title>Complete sequence of chromosome of Thermovibrio ammonificans HB-1.</title>
        <authorList>
            <consortium name="US DOE Joint Genome Institute"/>
            <person name="Lucas S."/>
            <person name="Copeland A."/>
            <person name="Lapidus A."/>
            <person name="Cheng J.-F."/>
            <person name="Goodwin L."/>
            <person name="Pitluck S."/>
            <person name="Davenport K."/>
            <person name="Detter J.C."/>
            <person name="Han C."/>
            <person name="Tapia R."/>
            <person name="Land M."/>
            <person name="Hauser L."/>
            <person name="Kyrpides N."/>
            <person name="Ivanova N."/>
            <person name="Ovchinnikova G."/>
            <person name="Vetriani C."/>
            <person name="Woyke T."/>
        </authorList>
    </citation>
    <scope>NUCLEOTIDE SEQUENCE [LARGE SCALE GENOMIC DNA]</scope>
    <source>
        <strain evidence="4">HB-1</strain>
    </source>
</reference>
<dbReference type="GO" id="GO:0003700">
    <property type="term" value="F:DNA-binding transcription factor activity"/>
    <property type="evidence" value="ECO:0007669"/>
    <property type="project" value="TreeGrafter"/>
</dbReference>
<dbReference type="PRINTS" id="PR00455">
    <property type="entry name" value="HTHTETR"/>
</dbReference>
<dbReference type="HOGENOM" id="CLU_069356_12_2_0"/>
<dbReference type="Pfam" id="PF17932">
    <property type="entry name" value="TetR_C_24"/>
    <property type="match status" value="1"/>
</dbReference>
<dbReference type="STRING" id="648996.Theam_0681"/>
<feature type="DNA-binding region" description="H-T-H motif" evidence="2">
    <location>
        <begin position="25"/>
        <end position="44"/>
    </location>
</feature>
<sequence>MRKRERELLLAAKTLFSRRGFYDTTVSDIVESLGIARGTFYQYFKNKDDIYRRVLEQVVEELSSRLKLVSPDDPFAQLRENLKGVLELMVEDRDLARLVFYHPYKLNPRFDAVLEEFFLKVYALVEHAVKTGMEMGVVRRCNPEIVARAIVGAFMEVGKLLIEQESPDIEGAVDELLAIGRAGLLEER</sequence>
<dbReference type="SUPFAM" id="SSF48498">
    <property type="entry name" value="Tetracyclin repressor-like, C-terminal domain"/>
    <property type="match status" value="1"/>
</dbReference>
<gene>
    <name evidence="4" type="ordered locus">Theam_0681</name>
</gene>
<dbReference type="RefSeq" id="WP_013537435.1">
    <property type="nucleotide sequence ID" value="NC_014926.1"/>
</dbReference>
<dbReference type="GO" id="GO:0000976">
    <property type="term" value="F:transcription cis-regulatory region binding"/>
    <property type="evidence" value="ECO:0007669"/>
    <property type="project" value="TreeGrafter"/>
</dbReference>
<dbReference type="Gene3D" id="1.10.357.10">
    <property type="entry name" value="Tetracycline Repressor, domain 2"/>
    <property type="match status" value="1"/>
</dbReference>
<dbReference type="KEGG" id="tam:Theam_0681"/>
<dbReference type="Gene3D" id="1.10.10.60">
    <property type="entry name" value="Homeodomain-like"/>
    <property type="match status" value="1"/>
</dbReference>
<protein>
    <submittedName>
        <fullName evidence="4">Transcriptional regulator, TetR family</fullName>
    </submittedName>
</protein>
<keyword evidence="5" id="KW-1185">Reference proteome</keyword>
<dbReference type="InterPro" id="IPR023772">
    <property type="entry name" value="DNA-bd_HTH_TetR-type_CS"/>
</dbReference>
<dbReference type="InterPro" id="IPR041490">
    <property type="entry name" value="KstR2_TetR_C"/>
</dbReference>
<evidence type="ECO:0000259" key="3">
    <source>
        <dbReference type="PROSITE" id="PS50977"/>
    </source>
</evidence>
<dbReference type="Pfam" id="PF00440">
    <property type="entry name" value="TetR_N"/>
    <property type="match status" value="1"/>
</dbReference>
<dbReference type="AlphaFoldDB" id="E8T665"/>
<dbReference type="EMBL" id="CP002444">
    <property type="protein sequence ID" value="ADU96649.1"/>
    <property type="molecule type" value="Genomic_DNA"/>
</dbReference>
<keyword evidence="1 2" id="KW-0238">DNA-binding</keyword>
<accession>E8T665</accession>
<evidence type="ECO:0000256" key="1">
    <source>
        <dbReference type="ARBA" id="ARBA00023125"/>
    </source>
</evidence>
<dbReference type="PROSITE" id="PS50977">
    <property type="entry name" value="HTH_TETR_2"/>
    <property type="match status" value="1"/>
</dbReference>
<dbReference type="eggNOG" id="COG1309">
    <property type="taxonomic scope" value="Bacteria"/>
</dbReference>
<dbReference type="InterPro" id="IPR036271">
    <property type="entry name" value="Tet_transcr_reg_TetR-rel_C_sf"/>
</dbReference>
<dbReference type="InterPro" id="IPR001647">
    <property type="entry name" value="HTH_TetR"/>
</dbReference>
<dbReference type="PROSITE" id="PS01081">
    <property type="entry name" value="HTH_TETR_1"/>
    <property type="match status" value="1"/>
</dbReference>
<evidence type="ECO:0000313" key="4">
    <source>
        <dbReference type="EMBL" id="ADU96649.1"/>
    </source>
</evidence>
<evidence type="ECO:0000256" key="2">
    <source>
        <dbReference type="PROSITE-ProRule" id="PRU00335"/>
    </source>
</evidence>
<dbReference type="PANTHER" id="PTHR30055">
    <property type="entry name" value="HTH-TYPE TRANSCRIPTIONAL REGULATOR RUTR"/>
    <property type="match status" value="1"/>
</dbReference>
<dbReference type="InterPro" id="IPR050109">
    <property type="entry name" value="HTH-type_TetR-like_transc_reg"/>
</dbReference>